<feature type="binding site" evidence="2">
    <location>
        <position position="191"/>
    </location>
    <ligand>
        <name>Zn(2+)</name>
        <dbReference type="ChEBI" id="CHEBI:29105"/>
        <label>1</label>
        <note>catalytic</note>
    </ligand>
</feature>
<dbReference type="PANTHER" id="PTHR30304">
    <property type="entry name" value="D-TAGATOSE-1,6-BISPHOSPHATE ALDOLASE"/>
    <property type="match status" value="1"/>
</dbReference>
<gene>
    <name evidence="3" type="ORF">A3G50_01005</name>
</gene>
<dbReference type="STRING" id="1798473.A3G50_01005"/>
<dbReference type="AlphaFoldDB" id="A0A1F6C3U3"/>
<feature type="binding site" evidence="2">
    <location>
        <position position="108"/>
    </location>
    <ligand>
        <name>Zn(2+)</name>
        <dbReference type="ChEBI" id="CHEBI:29105"/>
        <label>2</label>
    </ligand>
</feature>
<protein>
    <submittedName>
        <fullName evidence="3">Tagatose-bisphosphate aldolase</fullName>
    </submittedName>
</protein>
<keyword evidence="2" id="KW-0862">Zinc</keyword>
<dbReference type="PANTHER" id="PTHR30304:SF0">
    <property type="entry name" value="D-TAGATOSE-1,6-BISPHOSPHATE ALDOLASE SUBUNIT GATY-RELATED"/>
    <property type="match status" value="1"/>
</dbReference>
<dbReference type="PIRSF" id="PIRSF001359">
    <property type="entry name" value="F_bP_aldolase_II"/>
    <property type="match status" value="1"/>
</dbReference>
<dbReference type="SUPFAM" id="SSF51569">
    <property type="entry name" value="Aldolase"/>
    <property type="match status" value="1"/>
</dbReference>
<evidence type="ECO:0000256" key="1">
    <source>
        <dbReference type="PIRSR" id="PIRSR001359-1"/>
    </source>
</evidence>
<dbReference type="Proteomes" id="UP000176633">
    <property type="component" value="Unassembled WGS sequence"/>
</dbReference>
<name>A0A1F6C3U3_9BACT</name>
<feature type="binding site" evidence="2">
    <location>
        <position position="87"/>
    </location>
    <ligand>
        <name>Zn(2+)</name>
        <dbReference type="ChEBI" id="CHEBI:29105"/>
        <label>1</label>
        <note>catalytic</note>
    </ligand>
</feature>
<reference evidence="3 4" key="1">
    <citation type="journal article" date="2016" name="Nat. Commun.">
        <title>Thousands of microbial genomes shed light on interconnected biogeochemical processes in an aquifer system.</title>
        <authorList>
            <person name="Anantharaman K."/>
            <person name="Brown C.T."/>
            <person name="Hug L.A."/>
            <person name="Sharon I."/>
            <person name="Castelle C.J."/>
            <person name="Probst A.J."/>
            <person name="Thomas B.C."/>
            <person name="Singh A."/>
            <person name="Wilkins M.J."/>
            <person name="Karaoz U."/>
            <person name="Brodie E.L."/>
            <person name="Williams K.H."/>
            <person name="Hubbard S.S."/>
            <person name="Banfield J.F."/>
        </authorList>
    </citation>
    <scope>NUCLEOTIDE SEQUENCE [LARGE SCALE GENOMIC DNA]</scope>
</reference>
<accession>A0A1F6C3U3</accession>
<dbReference type="GO" id="GO:0005975">
    <property type="term" value="P:carbohydrate metabolic process"/>
    <property type="evidence" value="ECO:0007669"/>
    <property type="project" value="InterPro"/>
</dbReference>
<dbReference type="InterPro" id="IPR050246">
    <property type="entry name" value="Class_II_FBP_aldolase"/>
</dbReference>
<comment type="caution">
    <text evidence="3">The sequence shown here is derived from an EMBL/GenBank/DDBJ whole genome shotgun (WGS) entry which is preliminary data.</text>
</comment>
<feature type="binding site" evidence="2">
    <location>
        <position position="221"/>
    </location>
    <ligand>
        <name>Zn(2+)</name>
        <dbReference type="ChEBI" id="CHEBI:29105"/>
        <label>1</label>
        <note>catalytic</note>
    </ligand>
</feature>
<evidence type="ECO:0000313" key="4">
    <source>
        <dbReference type="Proteomes" id="UP000176633"/>
    </source>
</evidence>
<dbReference type="GO" id="GO:0008270">
    <property type="term" value="F:zinc ion binding"/>
    <property type="evidence" value="ECO:0007669"/>
    <property type="project" value="InterPro"/>
</dbReference>
<keyword evidence="2" id="KW-0479">Metal-binding</keyword>
<evidence type="ECO:0000256" key="2">
    <source>
        <dbReference type="PIRSR" id="PIRSR001359-3"/>
    </source>
</evidence>
<evidence type="ECO:0000313" key="3">
    <source>
        <dbReference type="EMBL" id="OGG43738.1"/>
    </source>
</evidence>
<dbReference type="Pfam" id="PF01116">
    <property type="entry name" value="F_bP_aldolase"/>
    <property type="match status" value="1"/>
</dbReference>
<feature type="binding site" evidence="2">
    <location>
        <position position="140"/>
    </location>
    <ligand>
        <name>Zn(2+)</name>
        <dbReference type="ChEBI" id="CHEBI:29105"/>
        <label>2</label>
    </ligand>
</feature>
<dbReference type="InterPro" id="IPR000771">
    <property type="entry name" value="FBA_II"/>
</dbReference>
<dbReference type="EMBL" id="MFKM01000006">
    <property type="protein sequence ID" value="OGG43738.1"/>
    <property type="molecule type" value="Genomic_DNA"/>
</dbReference>
<organism evidence="3 4">
    <name type="scientific">Candidatus Jorgensenbacteria bacterium RIFCSPLOWO2_12_FULL_42_11</name>
    <dbReference type="NCBI Taxonomy" id="1798473"/>
    <lineage>
        <taxon>Bacteria</taxon>
        <taxon>Candidatus Joergenseniibacteriota</taxon>
    </lineage>
</organism>
<proteinExistence type="predicted"/>
<feature type="active site" description="Proton donor" evidence="1">
    <location>
        <position position="86"/>
    </location>
</feature>
<sequence length="294" mass="32350">MKSLLEFIKEAEQKKIAIGHFNIATLEQLRAIFEAGRELSESQNAKIPLIIGTSEGEGGFVGFRQAAALVKSLKEEFDYPIFINGDHIRSLGKAQAIVEAGYDAIIFDASELPFEENLQKTKEAAVFIKSINPEILVEGEIGFIGSSSKLLEEIPEGAVVKPEDFTKPEEAKRFVEETKVDLLSPAVGSIHGMFKNVPEPNLDIQRIKEIKKASGVSLVLHGGSGVSNEDFLAAVGAGISIIHINTEIRLAWRRSLEKSLKDNPEEIAPYKVMPKVIAEMKKAVGEKLRIFNRL</sequence>
<comment type="cofactor">
    <cofactor evidence="2">
        <name>Zn(2+)</name>
        <dbReference type="ChEBI" id="CHEBI:29105"/>
    </cofactor>
    <text evidence="2">Binds 2 Zn(2+) ions per subunit. One is catalytic and the other provides a structural contribution.</text>
</comment>
<dbReference type="InterPro" id="IPR013785">
    <property type="entry name" value="Aldolase_TIM"/>
</dbReference>
<dbReference type="GO" id="GO:0016832">
    <property type="term" value="F:aldehyde-lyase activity"/>
    <property type="evidence" value="ECO:0007669"/>
    <property type="project" value="InterPro"/>
</dbReference>
<dbReference type="Gene3D" id="3.20.20.70">
    <property type="entry name" value="Aldolase class I"/>
    <property type="match status" value="1"/>
</dbReference>